<dbReference type="GO" id="GO:0042910">
    <property type="term" value="F:xenobiotic transmembrane transporter activity"/>
    <property type="evidence" value="ECO:0007669"/>
    <property type="project" value="InterPro"/>
</dbReference>
<evidence type="ECO:0000313" key="9">
    <source>
        <dbReference type="EMBL" id="GIQ87177.1"/>
    </source>
</evidence>
<feature type="transmembrane region" description="Helical" evidence="8">
    <location>
        <begin position="289"/>
        <end position="314"/>
    </location>
</feature>
<feature type="transmembrane region" description="Helical" evidence="8">
    <location>
        <begin position="141"/>
        <end position="166"/>
    </location>
</feature>
<dbReference type="EMBL" id="BDIP01003033">
    <property type="protein sequence ID" value="GIQ87177.1"/>
    <property type="molecule type" value="Genomic_DNA"/>
</dbReference>
<feature type="transmembrane region" description="Helical" evidence="8">
    <location>
        <begin position="450"/>
        <end position="469"/>
    </location>
</feature>
<name>A0A9K3GLD6_9EUKA</name>
<organism evidence="9 10">
    <name type="scientific">Kipferlia bialata</name>
    <dbReference type="NCBI Taxonomy" id="797122"/>
    <lineage>
        <taxon>Eukaryota</taxon>
        <taxon>Metamonada</taxon>
        <taxon>Carpediemonas-like organisms</taxon>
        <taxon>Kipferlia</taxon>
    </lineage>
</organism>
<feature type="compositionally biased region" description="Acidic residues" evidence="7">
    <location>
        <begin position="560"/>
        <end position="575"/>
    </location>
</feature>
<keyword evidence="4 8" id="KW-0812">Transmembrane</keyword>
<feature type="region of interest" description="Disordered" evidence="7">
    <location>
        <begin position="546"/>
        <end position="597"/>
    </location>
</feature>
<dbReference type="PANTHER" id="PTHR43823:SF3">
    <property type="entry name" value="MULTIDRUG EXPORT PROTEIN MEPA"/>
    <property type="match status" value="1"/>
</dbReference>
<dbReference type="Proteomes" id="UP000265618">
    <property type="component" value="Unassembled WGS sequence"/>
</dbReference>
<dbReference type="InterPro" id="IPR002528">
    <property type="entry name" value="MATE_fam"/>
</dbReference>
<sequence>ITVQHMEAHVCGRDRDRNSTRGTEPCGTESAGCKEQPDTDASEGQAPPAKMSKVDYLGTEKVWKLIIKIGLPSMISFAIGGIYGIVDGIFVGQTVGADALTALSLFYVIESGVINGPLLTIAGGSAPLISRALGAGDKARANMLLTTAFGCALLWCLIVPAVLLPILPRVCSAIGASDTVMPHALAYGRIIVAFEGGSFWLMNCAGPLLRVENRATLSMVRLMISSVLNLSLDALFLMVFDMGAGGAALATVTAQYTVGAFIAYYFASPNSSSQIKLKWKYVRNYDFKQAWTSFVLGSPFLMTLGAASLVQLVINAVLKATNPMADAAQGGLGIAMRVFMLTFYAVVGVQQGMVPIAGYCRGAKKYGRIVKAVRLAVLDCLVLSIILSLACVIWSERIALMFTDDPDTVRYGSLVIRYVLGLSCLYSIMDIAMVLFQIEGQGKRGLLLKAARFVGVQLSLSLLIPFVMQRITSRDFTPDEIFTGMLLLFPVSDIVSGIVSVVVIGKRVRHYRGLVSSVSVCESVPAEVGEGSSEAEMSDMAIDTMESGDAEVSPTASSIVEEEEREGEEEEEDITAPEAETVVGDFSLSTEVKAEDQ</sequence>
<evidence type="ECO:0000256" key="6">
    <source>
        <dbReference type="ARBA" id="ARBA00023136"/>
    </source>
</evidence>
<evidence type="ECO:0000256" key="4">
    <source>
        <dbReference type="ARBA" id="ARBA00022692"/>
    </source>
</evidence>
<evidence type="ECO:0000256" key="5">
    <source>
        <dbReference type="ARBA" id="ARBA00022989"/>
    </source>
</evidence>
<feature type="transmembrane region" description="Helical" evidence="8">
    <location>
        <begin position="481"/>
        <end position="504"/>
    </location>
</feature>
<comment type="similarity">
    <text evidence="2">Belongs to the multi antimicrobial extrusion (MATE) (TC 2.A.66.1) family.</text>
</comment>
<feature type="transmembrane region" description="Helical" evidence="8">
    <location>
        <begin position="106"/>
        <end position="129"/>
    </location>
</feature>
<dbReference type="Pfam" id="PF01554">
    <property type="entry name" value="MatE"/>
    <property type="match status" value="2"/>
</dbReference>
<protein>
    <submittedName>
        <fullName evidence="9">Multi antimicrobial extrusion protein</fullName>
    </submittedName>
</protein>
<accession>A0A9K3GLD6</accession>
<keyword evidence="3" id="KW-1003">Cell membrane</keyword>
<reference evidence="9 10" key="1">
    <citation type="journal article" date="2018" name="PLoS ONE">
        <title>The draft genome of Kipferlia bialata reveals reductive genome evolution in fornicate parasites.</title>
        <authorList>
            <person name="Tanifuji G."/>
            <person name="Takabayashi S."/>
            <person name="Kume K."/>
            <person name="Takagi M."/>
            <person name="Nakayama T."/>
            <person name="Kamikawa R."/>
            <person name="Inagaki Y."/>
            <person name="Hashimoto T."/>
        </authorList>
    </citation>
    <scope>NUCLEOTIDE SEQUENCE [LARGE SCALE GENOMIC DNA]</scope>
    <source>
        <strain evidence="9">NY0173</strain>
    </source>
</reference>
<keyword evidence="10" id="KW-1185">Reference proteome</keyword>
<feature type="transmembrane region" description="Helical" evidence="8">
    <location>
        <begin position="246"/>
        <end position="268"/>
    </location>
</feature>
<feature type="transmembrane region" description="Helical" evidence="8">
    <location>
        <begin position="186"/>
        <end position="208"/>
    </location>
</feature>
<feature type="transmembrane region" description="Helical" evidence="8">
    <location>
        <begin position="372"/>
        <end position="395"/>
    </location>
</feature>
<evidence type="ECO:0000313" key="10">
    <source>
        <dbReference type="Proteomes" id="UP000265618"/>
    </source>
</evidence>
<evidence type="ECO:0000256" key="8">
    <source>
        <dbReference type="SAM" id="Phobius"/>
    </source>
</evidence>
<feature type="transmembrane region" description="Helical" evidence="8">
    <location>
        <begin position="220"/>
        <end position="240"/>
    </location>
</feature>
<dbReference type="OrthoDB" id="2126698at2759"/>
<feature type="non-terminal residue" evidence="9">
    <location>
        <position position="1"/>
    </location>
</feature>
<gene>
    <name evidence="9" type="ORF">KIPB_009167</name>
</gene>
<evidence type="ECO:0000256" key="3">
    <source>
        <dbReference type="ARBA" id="ARBA00022475"/>
    </source>
</evidence>
<dbReference type="GO" id="GO:0015297">
    <property type="term" value="F:antiporter activity"/>
    <property type="evidence" value="ECO:0007669"/>
    <property type="project" value="InterPro"/>
</dbReference>
<evidence type="ECO:0000256" key="1">
    <source>
        <dbReference type="ARBA" id="ARBA00004651"/>
    </source>
</evidence>
<feature type="transmembrane region" description="Helical" evidence="8">
    <location>
        <begin position="415"/>
        <end position="438"/>
    </location>
</feature>
<dbReference type="GO" id="GO:0005886">
    <property type="term" value="C:plasma membrane"/>
    <property type="evidence" value="ECO:0007669"/>
    <property type="project" value="UniProtKB-SubCell"/>
</dbReference>
<keyword evidence="6 8" id="KW-0472">Membrane</keyword>
<evidence type="ECO:0000256" key="7">
    <source>
        <dbReference type="SAM" id="MobiDB-lite"/>
    </source>
</evidence>
<comment type="caution">
    <text evidence="9">The sequence shown here is derived from an EMBL/GenBank/DDBJ whole genome shotgun (WGS) entry which is preliminary data.</text>
</comment>
<keyword evidence="5 8" id="KW-1133">Transmembrane helix</keyword>
<feature type="transmembrane region" description="Helical" evidence="8">
    <location>
        <begin position="334"/>
        <end position="360"/>
    </location>
</feature>
<evidence type="ECO:0000256" key="2">
    <source>
        <dbReference type="ARBA" id="ARBA00010199"/>
    </source>
</evidence>
<feature type="transmembrane region" description="Helical" evidence="8">
    <location>
        <begin position="65"/>
        <end position="86"/>
    </location>
</feature>
<comment type="subcellular location">
    <subcellularLocation>
        <location evidence="1">Cell membrane</location>
        <topology evidence="1">Multi-pass membrane protein</topology>
    </subcellularLocation>
</comment>
<dbReference type="AlphaFoldDB" id="A0A9K3GLD6"/>
<proteinExistence type="inferred from homology"/>
<feature type="region of interest" description="Disordered" evidence="7">
    <location>
        <begin position="12"/>
        <end position="50"/>
    </location>
</feature>
<dbReference type="InterPro" id="IPR051327">
    <property type="entry name" value="MATE_MepA_subfamily"/>
</dbReference>
<dbReference type="PANTHER" id="PTHR43823">
    <property type="entry name" value="SPORULATION PROTEIN YKVU"/>
    <property type="match status" value="1"/>
</dbReference>